<feature type="chain" id="PRO_5027093569" evidence="1">
    <location>
        <begin position="29"/>
        <end position="174"/>
    </location>
</feature>
<accession>A0A6N9Q518</accession>
<protein>
    <submittedName>
        <fullName evidence="2">Uncharacterized protein</fullName>
    </submittedName>
</protein>
<dbReference type="EMBL" id="SIJB01000028">
    <property type="protein sequence ID" value="NBI29949.1"/>
    <property type="molecule type" value="Genomic_DNA"/>
</dbReference>
<reference evidence="2 3" key="1">
    <citation type="submission" date="2019-01" db="EMBL/GenBank/DDBJ databases">
        <title>Chengkuizengella sp. nov., isolated from deep-sea sediment of East Pacific Ocean.</title>
        <authorList>
            <person name="Yang J."/>
            <person name="Lai Q."/>
            <person name="Shao Z."/>
        </authorList>
    </citation>
    <scope>NUCLEOTIDE SEQUENCE [LARGE SCALE GENOMIC DNA]</scope>
    <source>
        <strain evidence="2 3">YPA3-1-1</strain>
    </source>
</reference>
<evidence type="ECO:0000313" key="3">
    <source>
        <dbReference type="Proteomes" id="UP000448943"/>
    </source>
</evidence>
<keyword evidence="3" id="KW-1185">Reference proteome</keyword>
<gene>
    <name evidence="2" type="ORF">ERL59_13375</name>
</gene>
<keyword evidence="1" id="KW-0732">Signal</keyword>
<organism evidence="2 3">
    <name type="scientific">Chengkuizengella marina</name>
    <dbReference type="NCBI Taxonomy" id="2507566"/>
    <lineage>
        <taxon>Bacteria</taxon>
        <taxon>Bacillati</taxon>
        <taxon>Bacillota</taxon>
        <taxon>Bacilli</taxon>
        <taxon>Bacillales</taxon>
        <taxon>Paenibacillaceae</taxon>
        <taxon>Chengkuizengella</taxon>
    </lineage>
</organism>
<dbReference type="RefSeq" id="WP_160646752.1">
    <property type="nucleotide sequence ID" value="NZ_SIJB01000028.1"/>
</dbReference>
<feature type="signal peptide" evidence="1">
    <location>
        <begin position="1"/>
        <end position="28"/>
    </location>
</feature>
<name>A0A6N9Q518_9BACL</name>
<evidence type="ECO:0000313" key="2">
    <source>
        <dbReference type="EMBL" id="NBI29949.1"/>
    </source>
</evidence>
<comment type="caution">
    <text evidence="2">The sequence shown here is derived from an EMBL/GenBank/DDBJ whole genome shotgun (WGS) entry which is preliminary data.</text>
</comment>
<dbReference type="AlphaFoldDB" id="A0A6N9Q518"/>
<sequence>MKLKKMGIAILALLTILSFQTNSLNVYAAEDAAPAYNELSQQIQNVMDYDDNFKFMINILFTSVDSGNQELFNEAAEILKKDLLNLETNVYNSNKRMVELRHQLINSGVQDLDEIEIIIQHSYTIQDGLRYVLHAVEDATSDFSFWVPFMLEDANEKWKFVIDYISALKSDFNL</sequence>
<proteinExistence type="predicted"/>
<dbReference type="Proteomes" id="UP000448943">
    <property type="component" value="Unassembled WGS sequence"/>
</dbReference>
<evidence type="ECO:0000256" key="1">
    <source>
        <dbReference type="SAM" id="SignalP"/>
    </source>
</evidence>